<comment type="similarity">
    <text evidence="2">Belongs to the acyl-CoA dehydrogenase family.</text>
</comment>
<keyword evidence="3" id="KW-0285">Flavoprotein</keyword>
<dbReference type="InterPro" id="IPR009075">
    <property type="entry name" value="AcylCo_DH/oxidase_C"/>
</dbReference>
<evidence type="ECO:0000313" key="8">
    <source>
        <dbReference type="EMBL" id="MBN7795051.1"/>
    </source>
</evidence>
<organism evidence="8 9">
    <name type="scientific">Parahaliea mediterranea</name>
    <dbReference type="NCBI Taxonomy" id="651086"/>
    <lineage>
        <taxon>Bacteria</taxon>
        <taxon>Pseudomonadati</taxon>
        <taxon>Pseudomonadota</taxon>
        <taxon>Gammaproteobacteria</taxon>
        <taxon>Cellvibrionales</taxon>
        <taxon>Halieaceae</taxon>
        <taxon>Parahaliea</taxon>
    </lineage>
</organism>
<evidence type="ECO:0000259" key="6">
    <source>
        <dbReference type="Pfam" id="PF00441"/>
    </source>
</evidence>
<dbReference type="InterPro" id="IPR009100">
    <property type="entry name" value="AcylCoA_DH/oxidase_NM_dom_sf"/>
</dbReference>
<evidence type="ECO:0000256" key="4">
    <source>
        <dbReference type="ARBA" id="ARBA00022827"/>
    </source>
</evidence>
<dbReference type="InterPro" id="IPR013786">
    <property type="entry name" value="AcylCoA_DH/ox_N"/>
</dbReference>
<dbReference type="CDD" id="cd00567">
    <property type="entry name" value="ACAD"/>
    <property type="match status" value="1"/>
</dbReference>
<evidence type="ECO:0000256" key="3">
    <source>
        <dbReference type="ARBA" id="ARBA00022630"/>
    </source>
</evidence>
<dbReference type="Pfam" id="PF00441">
    <property type="entry name" value="Acyl-CoA_dh_1"/>
    <property type="match status" value="1"/>
</dbReference>
<dbReference type="InterPro" id="IPR046373">
    <property type="entry name" value="Acyl-CoA_Oxase/DH_mid-dom_sf"/>
</dbReference>
<protein>
    <submittedName>
        <fullName evidence="8">Acyl-CoA/acyl-ACP dehydrogenase</fullName>
    </submittedName>
</protein>
<proteinExistence type="inferred from homology"/>
<evidence type="ECO:0000256" key="5">
    <source>
        <dbReference type="ARBA" id="ARBA00023002"/>
    </source>
</evidence>
<gene>
    <name evidence="8" type="ORF">JYP50_00515</name>
</gene>
<sequence length="376" mass="40157">MSVTANTTLRFDEEQAMIMDVARNFCREKSPISAVRAQLDSPLGYDEALWREIVQLGWTGIALPEHVGGAGLGVSHAVAIAEAMGRAMLGTPFLSSTLAGQLVARATPGLRVDAFLADVAAGVPATVALQENPDWGSDACDCLFDDRGVLHGSKCFVPDALAAGWFVVVTRHRGAPALALVRAEQLPEGAIRPHTLVDETRRAATVDFTGVQLEPEAIIAGDQVTVALCDHYLLGALLVAADACGSAGACLDTTVEYLKTRKQFGKLIGSYQALKHPCVDILTGLDAARSFVYHAASLVGDGSLDRDAEIACRMAKAQATDALCQAGDRAVQFHGGMGFTYECDAQLYIRRAQWSQQQFGDALHHRKRLAVLLLDQ</sequence>
<dbReference type="SUPFAM" id="SSF47203">
    <property type="entry name" value="Acyl-CoA dehydrogenase C-terminal domain-like"/>
    <property type="match status" value="1"/>
</dbReference>
<name>A0A939DBE2_9GAMM</name>
<reference evidence="8" key="1">
    <citation type="submission" date="2021-02" db="EMBL/GenBank/DDBJ databases">
        <title>PHA producing bacteria isolated from coastal sediment in Guangdong, Shenzhen.</title>
        <authorList>
            <person name="Zheng W."/>
            <person name="Yu S."/>
            <person name="Huang Y."/>
        </authorList>
    </citation>
    <scope>NUCLEOTIDE SEQUENCE</scope>
    <source>
        <strain evidence="8">TN14-10</strain>
    </source>
</reference>
<dbReference type="SUPFAM" id="SSF56645">
    <property type="entry name" value="Acyl-CoA dehydrogenase NM domain-like"/>
    <property type="match status" value="1"/>
</dbReference>
<evidence type="ECO:0000313" key="9">
    <source>
        <dbReference type="Proteomes" id="UP000664303"/>
    </source>
</evidence>
<dbReference type="EMBL" id="JAFKCZ010000001">
    <property type="protein sequence ID" value="MBN7795051.1"/>
    <property type="molecule type" value="Genomic_DNA"/>
</dbReference>
<evidence type="ECO:0000259" key="7">
    <source>
        <dbReference type="Pfam" id="PF02771"/>
    </source>
</evidence>
<feature type="domain" description="Acyl-CoA dehydrogenase/oxidase C-terminal" evidence="6">
    <location>
        <begin position="236"/>
        <end position="356"/>
    </location>
</feature>
<feature type="domain" description="Acyl-CoA dehydrogenase/oxidase N-terminal" evidence="7">
    <location>
        <begin position="13"/>
        <end position="105"/>
    </location>
</feature>
<dbReference type="PANTHER" id="PTHR43884:SF20">
    <property type="entry name" value="ACYL-COA DEHYDROGENASE FADE28"/>
    <property type="match status" value="1"/>
</dbReference>
<evidence type="ECO:0000256" key="2">
    <source>
        <dbReference type="ARBA" id="ARBA00009347"/>
    </source>
</evidence>
<dbReference type="GO" id="GO:0050660">
    <property type="term" value="F:flavin adenine dinucleotide binding"/>
    <property type="evidence" value="ECO:0007669"/>
    <property type="project" value="InterPro"/>
</dbReference>
<dbReference type="InterPro" id="IPR036250">
    <property type="entry name" value="AcylCo_DH-like_C"/>
</dbReference>
<comment type="caution">
    <text evidence="8">The sequence shown here is derived from an EMBL/GenBank/DDBJ whole genome shotgun (WGS) entry which is preliminary data.</text>
</comment>
<keyword evidence="4" id="KW-0274">FAD</keyword>
<dbReference type="RefSeq" id="WP_206558498.1">
    <property type="nucleotide sequence ID" value="NZ_JAFKCZ010000001.1"/>
</dbReference>
<dbReference type="AlphaFoldDB" id="A0A939DBE2"/>
<dbReference type="PANTHER" id="PTHR43884">
    <property type="entry name" value="ACYL-COA DEHYDROGENASE"/>
    <property type="match status" value="1"/>
</dbReference>
<dbReference type="Pfam" id="PF02771">
    <property type="entry name" value="Acyl-CoA_dh_N"/>
    <property type="match status" value="1"/>
</dbReference>
<comment type="cofactor">
    <cofactor evidence="1">
        <name>FAD</name>
        <dbReference type="ChEBI" id="CHEBI:57692"/>
    </cofactor>
</comment>
<dbReference type="Proteomes" id="UP000664303">
    <property type="component" value="Unassembled WGS sequence"/>
</dbReference>
<dbReference type="Gene3D" id="1.10.540.10">
    <property type="entry name" value="Acyl-CoA dehydrogenase/oxidase, N-terminal domain"/>
    <property type="match status" value="1"/>
</dbReference>
<dbReference type="InterPro" id="IPR037069">
    <property type="entry name" value="AcylCoA_DH/ox_N_sf"/>
</dbReference>
<dbReference type="Gene3D" id="1.20.140.10">
    <property type="entry name" value="Butyryl-CoA Dehydrogenase, subunit A, domain 3"/>
    <property type="match status" value="1"/>
</dbReference>
<accession>A0A939DBE2</accession>
<evidence type="ECO:0000256" key="1">
    <source>
        <dbReference type="ARBA" id="ARBA00001974"/>
    </source>
</evidence>
<keyword evidence="9" id="KW-1185">Reference proteome</keyword>
<dbReference type="GO" id="GO:0003995">
    <property type="term" value="F:acyl-CoA dehydrogenase activity"/>
    <property type="evidence" value="ECO:0007669"/>
    <property type="project" value="TreeGrafter"/>
</dbReference>
<keyword evidence="5" id="KW-0560">Oxidoreductase</keyword>
<dbReference type="Gene3D" id="2.40.110.10">
    <property type="entry name" value="Butyryl-CoA Dehydrogenase, subunit A, domain 2"/>
    <property type="match status" value="1"/>
</dbReference>